<evidence type="ECO:0000256" key="1">
    <source>
        <dbReference type="SAM" id="MobiDB-lite"/>
    </source>
</evidence>
<proteinExistence type="predicted"/>
<accession>A0ABR4AI53</accession>
<feature type="compositionally biased region" description="Basic and acidic residues" evidence="1">
    <location>
        <begin position="110"/>
        <end position="121"/>
    </location>
</feature>
<feature type="compositionally biased region" description="Low complexity" evidence="1">
    <location>
        <begin position="22"/>
        <end position="34"/>
    </location>
</feature>
<feature type="compositionally biased region" description="Polar residues" evidence="1">
    <location>
        <begin position="75"/>
        <end position="84"/>
    </location>
</feature>
<comment type="caution">
    <text evidence="2">The sequence shown here is derived from an EMBL/GenBank/DDBJ whole genome shotgun (WGS) entry which is preliminary data.</text>
</comment>
<feature type="compositionally biased region" description="Basic residues" evidence="1">
    <location>
        <begin position="59"/>
        <end position="73"/>
    </location>
</feature>
<keyword evidence="3" id="KW-1185">Reference proteome</keyword>
<dbReference type="Proteomes" id="UP001590951">
    <property type="component" value="Unassembled WGS sequence"/>
</dbReference>
<dbReference type="Pfam" id="PF15458">
    <property type="entry name" value="NTR2"/>
    <property type="match status" value="1"/>
</dbReference>
<name>A0ABR4AI53_9LECA</name>
<evidence type="ECO:0000313" key="2">
    <source>
        <dbReference type="EMBL" id="KAL2044526.1"/>
    </source>
</evidence>
<evidence type="ECO:0000313" key="3">
    <source>
        <dbReference type="Proteomes" id="UP001590951"/>
    </source>
</evidence>
<feature type="region of interest" description="Disordered" evidence="1">
    <location>
        <begin position="1"/>
        <end position="96"/>
    </location>
</feature>
<reference evidence="2 3" key="1">
    <citation type="submission" date="2024-09" db="EMBL/GenBank/DDBJ databases">
        <title>Rethinking Asexuality: The Enigmatic Case of Functional Sexual Genes in Lepraria (Stereocaulaceae).</title>
        <authorList>
            <person name="Doellman M."/>
            <person name="Sun Y."/>
            <person name="Barcenas-Pena A."/>
            <person name="Lumbsch H.T."/>
            <person name="Grewe F."/>
        </authorList>
    </citation>
    <scope>NUCLEOTIDE SEQUENCE [LARGE SCALE GENOMIC DNA]</scope>
    <source>
        <strain evidence="2 3">Grewe 0041</strain>
    </source>
</reference>
<gene>
    <name evidence="2" type="ORF">ABVK25_012406</name>
</gene>
<feature type="region of interest" description="Disordered" evidence="1">
    <location>
        <begin position="102"/>
        <end position="121"/>
    </location>
</feature>
<organism evidence="2 3">
    <name type="scientific">Lepraria finkii</name>
    <dbReference type="NCBI Taxonomy" id="1340010"/>
    <lineage>
        <taxon>Eukaryota</taxon>
        <taxon>Fungi</taxon>
        <taxon>Dikarya</taxon>
        <taxon>Ascomycota</taxon>
        <taxon>Pezizomycotina</taxon>
        <taxon>Lecanoromycetes</taxon>
        <taxon>OSLEUM clade</taxon>
        <taxon>Lecanoromycetidae</taxon>
        <taxon>Lecanorales</taxon>
        <taxon>Lecanorineae</taxon>
        <taxon>Stereocaulaceae</taxon>
        <taxon>Lepraria</taxon>
    </lineage>
</organism>
<dbReference type="EMBL" id="JBHFEH010000202">
    <property type="protein sequence ID" value="KAL2044526.1"/>
    <property type="molecule type" value="Genomic_DNA"/>
</dbReference>
<protein>
    <submittedName>
        <fullName evidence="2">Uncharacterized protein</fullName>
    </submittedName>
</protein>
<dbReference type="InterPro" id="IPR028211">
    <property type="entry name" value="Ntr2"/>
</dbReference>
<sequence>MNYATQRLPHQPGSRPLRLTKTNSASSTSSRNSAHPPPSSNPQRRDTHIPSAAEIAEKKLRRARPALRRRRPRPQQTGQEQEQNYIPLDAYDSDGEFKPQRLQLGTYLHQPEKSKDTRLEREDEDIAEGFEQFIEDDPDAVKGGIIPTVYILGRRRRGSLSGSSGRR</sequence>